<reference evidence="1" key="1">
    <citation type="submission" date="2024-07" db="EMBL/GenBank/DDBJ databases">
        <title>A survey of Mimosa microsymbionts across Brazilian biomes reveals a high diversity of Paraburkholderia nodulating endemic species, but also that Cupriavidus is common as a symbiont of widespread species.</title>
        <authorList>
            <person name="Rouws L."/>
            <person name="Barauna A."/>
            <person name="Beukes C."/>
            <person name="Rouws J.R.C."/>
            <person name="De Faria S.M."/>
            <person name="Gross E."/>
            <person name="Bueno Dos Reis Junior F."/>
            <person name="Simon M.F."/>
            <person name="Maluk M."/>
            <person name="Odee D.W."/>
            <person name="Kenicer G."/>
            <person name="Young J.P.W."/>
            <person name="Reis V.M."/>
            <person name="Zilli J."/>
            <person name="James E.K."/>
        </authorList>
    </citation>
    <scope>NUCLEOTIDE SEQUENCE</scope>
    <source>
        <strain evidence="1">EG181B</strain>
    </source>
</reference>
<evidence type="ECO:0000313" key="2">
    <source>
        <dbReference type="Proteomes" id="UP001558850"/>
    </source>
</evidence>
<keyword evidence="2" id="KW-1185">Reference proteome</keyword>
<proteinExistence type="predicted"/>
<accession>A0ACC6U9D2</accession>
<gene>
    <name evidence="1" type="ORF">AB4Y32_31040</name>
</gene>
<comment type="caution">
    <text evidence="1">The sequence shown here is derived from an EMBL/GenBank/DDBJ whole genome shotgun (WGS) entry which is preliminary data.</text>
</comment>
<dbReference type="Proteomes" id="UP001558850">
    <property type="component" value="Unassembled WGS sequence"/>
</dbReference>
<dbReference type="EMBL" id="JBFRCH010000028">
    <property type="protein sequence ID" value="MEX3936172.1"/>
    <property type="molecule type" value="Genomic_DNA"/>
</dbReference>
<evidence type="ECO:0000313" key="1">
    <source>
        <dbReference type="EMBL" id="MEX3936172.1"/>
    </source>
</evidence>
<protein>
    <submittedName>
        <fullName evidence="1">Amidase family protein</fullName>
    </submittedName>
</protein>
<sequence length="452" mass="47968">MPTHLTMAGTALKLQDGSIDAIDLVSTAIRKSRASRAVFISFVEWAHDAAVKSAHRRRSGVPLSRLDGIPFAVKDMIDVSGSRTTAGSITRIDSSPASRNAAVITAMRTMGMIPVGKTNLSEFAFSGLGLNPHFGTPTADFHAAAPRAPGGSSSGSAIAVQRGLVTAAIGTDTAGSIRVPAAFNGLVGFRASTGRYDMDGVHPLAVTLDSLGPLTRTVEDCALVDGAMRGRANLEACATPLEQVRFVVDSSLLDDPTLQPDVAWNVRSVVTRLRERGALVEERPVDALTRSREAIATPGWLGAIEAWSLLQPVVEGERGDQIDRRVRNRLLAAKGIDRHVEARIRALRAELMLDMQHELVDAVLVTPTVKHVAPSLAALEANDSLFAAINLETLSLTMPGSLLDMPGVAMPSGADRQGLPTSVLFSAQQGHDDRLLRVCLAVESALLTRPIQ</sequence>
<name>A0ACC6U9D2_9BURK</name>
<organism evidence="1 2">
    <name type="scientific">Paraburkholderia phymatum</name>
    <dbReference type="NCBI Taxonomy" id="148447"/>
    <lineage>
        <taxon>Bacteria</taxon>
        <taxon>Pseudomonadati</taxon>
        <taxon>Pseudomonadota</taxon>
        <taxon>Betaproteobacteria</taxon>
        <taxon>Burkholderiales</taxon>
        <taxon>Burkholderiaceae</taxon>
        <taxon>Paraburkholderia</taxon>
    </lineage>
</organism>